<comment type="similarity">
    <text evidence="3 10">Belongs to the Aux/IAA family.</text>
</comment>
<evidence type="ECO:0000256" key="9">
    <source>
        <dbReference type="ARBA" id="ARBA00023294"/>
    </source>
</evidence>
<evidence type="ECO:0000256" key="3">
    <source>
        <dbReference type="ARBA" id="ARBA00006728"/>
    </source>
</evidence>
<dbReference type="GO" id="GO:0006355">
    <property type="term" value="P:regulation of DNA-templated transcription"/>
    <property type="evidence" value="ECO:0007669"/>
    <property type="project" value="InterPro"/>
</dbReference>
<evidence type="ECO:0000259" key="12">
    <source>
        <dbReference type="PROSITE" id="PS51745"/>
    </source>
</evidence>
<dbReference type="GO" id="GO:0009734">
    <property type="term" value="P:auxin-activated signaling pathway"/>
    <property type="evidence" value="ECO:0007669"/>
    <property type="project" value="UniProtKB-UniRule"/>
</dbReference>
<dbReference type="Pfam" id="PF02309">
    <property type="entry name" value="AUX_IAA"/>
    <property type="match status" value="1"/>
</dbReference>
<evidence type="ECO:0000256" key="1">
    <source>
        <dbReference type="ARBA" id="ARBA00002159"/>
    </source>
</evidence>
<dbReference type="PROSITE" id="PS51745">
    <property type="entry name" value="PB1"/>
    <property type="match status" value="1"/>
</dbReference>
<reference evidence="13" key="4">
    <citation type="submission" date="2019-03" db="UniProtKB">
        <authorList>
            <consortium name="EnsemblPlants"/>
        </authorList>
    </citation>
    <scope>IDENTIFICATION</scope>
</reference>
<evidence type="ECO:0000313" key="14">
    <source>
        <dbReference type="Proteomes" id="UP000015105"/>
    </source>
</evidence>
<evidence type="ECO:0000256" key="6">
    <source>
        <dbReference type="ARBA" id="ARBA00023015"/>
    </source>
</evidence>
<keyword evidence="14" id="KW-1185">Reference proteome</keyword>
<evidence type="ECO:0000256" key="5">
    <source>
        <dbReference type="ARBA" id="ARBA00022491"/>
    </source>
</evidence>
<keyword evidence="5 10" id="KW-0678">Repressor</keyword>
<dbReference type="Gramene" id="AET5Gv20883900.3">
    <property type="protein sequence ID" value="AET5Gv20883900.3"/>
    <property type="gene ID" value="AET5Gv20883900"/>
</dbReference>
<dbReference type="SUPFAM" id="SSF54277">
    <property type="entry name" value="CAD &amp; PB1 domains"/>
    <property type="match status" value="1"/>
</dbReference>
<reference evidence="13" key="3">
    <citation type="journal article" date="2017" name="Nature">
        <title>Genome sequence of the progenitor of the wheat D genome Aegilops tauschii.</title>
        <authorList>
            <person name="Luo M.C."/>
            <person name="Gu Y.Q."/>
            <person name="Puiu D."/>
            <person name="Wang H."/>
            <person name="Twardziok S.O."/>
            <person name="Deal K.R."/>
            <person name="Huo N."/>
            <person name="Zhu T."/>
            <person name="Wang L."/>
            <person name="Wang Y."/>
            <person name="McGuire P.E."/>
            <person name="Liu S."/>
            <person name="Long H."/>
            <person name="Ramasamy R.K."/>
            <person name="Rodriguez J.C."/>
            <person name="Van S.L."/>
            <person name="Yuan L."/>
            <person name="Wang Z."/>
            <person name="Xia Z."/>
            <person name="Xiao L."/>
            <person name="Anderson O.D."/>
            <person name="Ouyang S."/>
            <person name="Liang Y."/>
            <person name="Zimin A.V."/>
            <person name="Pertea G."/>
            <person name="Qi P."/>
            <person name="Bennetzen J.L."/>
            <person name="Dai X."/>
            <person name="Dawson M.W."/>
            <person name="Muller H.G."/>
            <person name="Kugler K."/>
            <person name="Rivarola-Duarte L."/>
            <person name="Spannagl M."/>
            <person name="Mayer K.F.X."/>
            <person name="Lu F.H."/>
            <person name="Bevan M.W."/>
            <person name="Leroy P."/>
            <person name="Li P."/>
            <person name="You F.M."/>
            <person name="Sun Q."/>
            <person name="Liu Z."/>
            <person name="Lyons E."/>
            <person name="Wicker T."/>
            <person name="Salzberg S.L."/>
            <person name="Devos K.M."/>
            <person name="Dvorak J."/>
        </authorList>
    </citation>
    <scope>NUCLEOTIDE SEQUENCE [LARGE SCALE GENOMIC DNA]</scope>
    <source>
        <strain evidence="13">cv. AL8/78</strain>
    </source>
</reference>
<evidence type="ECO:0000256" key="4">
    <source>
        <dbReference type="ARBA" id="ARBA00011726"/>
    </source>
</evidence>
<dbReference type="Gene3D" id="3.10.20.90">
    <property type="entry name" value="Phosphatidylinositol 3-kinase Catalytic Subunit, Chain A, domain 1"/>
    <property type="match status" value="1"/>
</dbReference>
<feature type="region of interest" description="Disordered" evidence="11">
    <location>
        <begin position="49"/>
        <end position="86"/>
    </location>
</feature>
<keyword evidence="8 10" id="KW-0539">Nucleus</keyword>
<reference evidence="14" key="1">
    <citation type="journal article" date="2014" name="Science">
        <title>Ancient hybridizations among the ancestral genomes of bread wheat.</title>
        <authorList>
            <consortium name="International Wheat Genome Sequencing Consortium,"/>
            <person name="Marcussen T."/>
            <person name="Sandve S.R."/>
            <person name="Heier L."/>
            <person name="Spannagl M."/>
            <person name="Pfeifer M."/>
            <person name="Jakobsen K.S."/>
            <person name="Wulff B.B."/>
            <person name="Steuernagel B."/>
            <person name="Mayer K.F."/>
            <person name="Olsen O.A."/>
        </authorList>
    </citation>
    <scope>NUCLEOTIDE SEQUENCE [LARGE SCALE GENOMIC DNA]</scope>
    <source>
        <strain evidence="14">cv. AL8/78</strain>
    </source>
</reference>
<feature type="region of interest" description="Disordered" evidence="11">
    <location>
        <begin position="1"/>
        <end position="35"/>
    </location>
</feature>
<accession>A0A453LRF6</accession>
<comment type="function">
    <text evidence="1 10">Aux/IAA proteins are short-lived transcriptional factors that function as repressors of early auxin response genes at low auxin concentrations.</text>
</comment>
<dbReference type="PANTHER" id="PTHR31734">
    <property type="entry name" value="AUXIN-RESPONSIVE PROTEIN IAA17"/>
    <property type="match status" value="1"/>
</dbReference>
<keyword evidence="9 10" id="KW-0927">Auxin signaling pathway</keyword>
<evidence type="ECO:0000256" key="11">
    <source>
        <dbReference type="SAM" id="MobiDB-lite"/>
    </source>
</evidence>
<comment type="subcellular location">
    <subcellularLocation>
        <location evidence="2 10">Nucleus</location>
    </subcellularLocation>
</comment>
<evidence type="ECO:0000256" key="10">
    <source>
        <dbReference type="RuleBase" id="RU004549"/>
    </source>
</evidence>
<dbReference type="InterPro" id="IPR033389">
    <property type="entry name" value="AUX/IAA_dom"/>
</dbReference>
<keyword evidence="7 10" id="KW-0804">Transcription</keyword>
<feature type="domain" description="PB1" evidence="12">
    <location>
        <begin position="133"/>
        <end position="215"/>
    </location>
</feature>
<dbReference type="InterPro" id="IPR053793">
    <property type="entry name" value="PB1-like"/>
</dbReference>
<proteinExistence type="inferred from homology"/>
<dbReference type="AlphaFoldDB" id="A0A453LRF6"/>
<dbReference type="GO" id="GO:0005634">
    <property type="term" value="C:nucleus"/>
    <property type="evidence" value="ECO:0007669"/>
    <property type="project" value="UniProtKB-SubCell"/>
</dbReference>
<dbReference type="InterPro" id="IPR003311">
    <property type="entry name" value="AUX_IAA"/>
</dbReference>
<reference evidence="13" key="5">
    <citation type="journal article" date="2021" name="G3 (Bethesda)">
        <title>Aegilops tauschii genome assembly Aet v5.0 features greater sequence contiguity and improved annotation.</title>
        <authorList>
            <person name="Wang L."/>
            <person name="Zhu T."/>
            <person name="Rodriguez J.C."/>
            <person name="Deal K.R."/>
            <person name="Dubcovsky J."/>
            <person name="McGuire P.E."/>
            <person name="Lux T."/>
            <person name="Spannagl M."/>
            <person name="Mayer K.F.X."/>
            <person name="Baldrich P."/>
            <person name="Meyers B.C."/>
            <person name="Huo N."/>
            <person name="Gu Y.Q."/>
            <person name="Zhou H."/>
            <person name="Devos K.M."/>
            <person name="Bennetzen J.L."/>
            <person name="Unver T."/>
            <person name="Budak H."/>
            <person name="Gulick P.J."/>
            <person name="Galiba G."/>
            <person name="Kalapos B."/>
            <person name="Nelson D.R."/>
            <person name="Li P."/>
            <person name="You F.M."/>
            <person name="Luo M.C."/>
            <person name="Dvorak J."/>
        </authorList>
    </citation>
    <scope>NUCLEOTIDE SEQUENCE [LARGE SCALE GENOMIC DNA]</scope>
    <source>
        <strain evidence="13">cv. AL8/78</strain>
    </source>
</reference>
<evidence type="ECO:0000256" key="2">
    <source>
        <dbReference type="ARBA" id="ARBA00004123"/>
    </source>
</evidence>
<organism evidence="13 14">
    <name type="scientific">Aegilops tauschii subsp. strangulata</name>
    <name type="common">Goatgrass</name>
    <dbReference type="NCBI Taxonomy" id="200361"/>
    <lineage>
        <taxon>Eukaryota</taxon>
        <taxon>Viridiplantae</taxon>
        <taxon>Streptophyta</taxon>
        <taxon>Embryophyta</taxon>
        <taxon>Tracheophyta</taxon>
        <taxon>Spermatophyta</taxon>
        <taxon>Magnoliopsida</taxon>
        <taxon>Liliopsida</taxon>
        <taxon>Poales</taxon>
        <taxon>Poaceae</taxon>
        <taxon>BOP clade</taxon>
        <taxon>Pooideae</taxon>
        <taxon>Triticodae</taxon>
        <taxon>Triticeae</taxon>
        <taxon>Triticinae</taxon>
        <taxon>Aegilops</taxon>
    </lineage>
</organism>
<name>A0A453LRF6_AEGTS</name>
<evidence type="ECO:0000256" key="7">
    <source>
        <dbReference type="ARBA" id="ARBA00023163"/>
    </source>
</evidence>
<evidence type="ECO:0000313" key="13">
    <source>
        <dbReference type="EnsemblPlants" id="AET5Gv20883900.3"/>
    </source>
</evidence>
<sequence>MAGLGFEETELRLGLPGGSNEAEEAAAAVRSSGKRGYAETIDLVLKLEPASAAAPPSEDDEEVADGVAEAQPSPAAADGQLKRSPSQCSVVTAAQPDADPEKPRAPKAQAVGWPPVRSFRRNMLAATAERGGAALVKVSMDGAPYLRKVDMGTYKSYQELSKALEKMFSSFTGSDYVPTYEDKDGDWMLVGDVPWEMFVASCKRLRIMKGSEHQGQWRNARAGA</sequence>
<protein>
    <recommendedName>
        <fullName evidence="10">Auxin-responsive protein</fullName>
    </recommendedName>
</protein>
<evidence type="ECO:0000256" key="8">
    <source>
        <dbReference type="ARBA" id="ARBA00023242"/>
    </source>
</evidence>
<dbReference type="EnsemblPlants" id="AET5Gv20883900.3">
    <property type="protein sequence ID" value="AET5Gv20883900.3"/>
    <property type="gene ID" value="AET5Gv20883900"/>
</dbReference>
<keyword evidence="6 10" id="KW-0805">Transcription regulation</keyword>
<reference evidence="14" key="2">
    <citation type="journal article" date="2017" name="Nat. Plants">
        <title>The Aegilops tauschii genome reveals multiple impacts of transposons.</title>
        <authorList>
            <person name="Zhao G."/>
            <person name="Zou C."/>
            <person name="Li K."/>
            <person name="Wang K."/>
            <person name="Li T."/>
            <person name="Gao L."/>
            <person name="Zhang X."/>
            <person name="Wang H."/>
            <person name="Yang Z."/>
            <person name="Liu X."/>
            <person name="Jiang W."/>
            <person name="Mao L."/>
            <person name="Kong X."/>
            <person name="Jiao Y."/>
            <person name="Jia J."/>
        </authorList>
    </citation>
    <scope>NUCLEOTIDE SEQUENCE [LARGE SCALE GENOMIC DNA]</scope>
    <source>
        <strain evidence="14">cv. AL8/78</strain>
    </source>
</reference>
<dbReference type="PANTHER" id="PTHR31734:SF111">
    <property type="entry name" value="AUXIN-RESPONSIVE PROTEIN"/>
    <property type="match status" value="1"/>
</dbReference>
<comment type="subunit">
    <text evidence="4 10">Homodimers and heterodimers.</text>
</comment>
<dbReference type="Proteomes" id="UP000015105">
    <property type="component" value="Chromosome 5D"/>
</dbReference>